<proteinExistence type="predicted"/>
<protein>
    <submittedName>
        <fullName evidence="2">Uncharacterized protein</fullName>
    </submittedName>
</protein>
<feature type="non-terminal residue" evidence="2">
    <location>
        <position position="44"/>
    </location>
</feature>
<evidence type="ECO:0000313" key="3">
    <source>
        <dbReference type="Proteomes" id="UP000054359"/>
    </source>
</evidence>
<evidence type="ECO:0000313" key="2">
    <source>
        <dbReference type="EMBL" id="KFM77802.1"/>
    </source>
</evidence>
<dbReference type="AlphaFoldDB" id="A0A087UKB3"/>
<organism evidence="2 3">
    <name type="scientific">Stegodyphus mimosarum</name>
    <name type="common">African social velvet spider</name>
    <dbReference type="NCBI Taxonomy" id="407821"/>
    <lineage>
        <taxon>Eukaryota</taxon>
        <taxon>Metazoa</taxon>
        <taxon>Ecdysozoa</taxon>
        <taxon>Arthropoda</taxon>
        <taxon>Chelicerata</taxon>
        <taxon>Arachnida</taxon>
        <taxon>Araneae</taxon>
        <taxon>Araneomorphae</taxon>
        <taxon>Entelegynae</taxon>
        <taxon>Eresoidea</taxon>
        <taxon>Eresidae</taxon>
        <taxon>Stegodyphus</taxon>
    </lineage>
</organism>
<gene>
    <name evidence="2" type="ORF">X975_21177</name>
</gene>
<accession>A0A087UKB3</accession>
<keyword evidence="1" id="KW-1133">Transmembrane helix</keyword>
<reference evidence="2 3" key="1">
    <citation type="submission" date="2013-11" db="EMBL/GenBank/DDBJ databases">
        <title>Genome sequencing of Stegodyphus mimosarum.</title>
        <authorList>
            <person name="Bechsgaard J."/>
        </authorList>
    </citation>
    <scope>NUCLEOTIDE SEQUENCE [LARGE SCALE GENOMIC DNA]</scope>
</reference>
<sequence length="44" mass="5465">PANTFTKFQITVLNYLFKNITMYFYFKYFFLRAHVSKYRICVIL</sequence>
<feature type="non-terminal residue" evidence="2">
    <location>
        <position position="1"/>
    </location>
</feature>
<name>A0A087UKB3_STEMI</name>
<keyword evidence="1" id="KW-0812">Transmembrane</keyword>
<keyword evidence="3" id="KW-1185">Reference proteome</keyword>
<evidence type="ECO:0000256" key="1">
    <source>
        <dbReference type="SAM" id="Phobius"/>
    </source>
</evidence>
<dbReference type="Proteomes" id="UP000054359">
    <property type="component" value="Unassembled WGS sequence"/>
</dbReference>
<feature type="transmembrane region" description="Helical" evidence="1">
    <location>
        <begin position="12"/>
        <end position="30"/>
    </location>
</feature>
<keyword evidence="1" id="KW-0472">Membrane</keyword>
<dbReference type="EMBL" id="KK120221">
    <property type="protein sequence ID" value="KFM77802.1"/>
    <property type="molecule type" value="Genomic_DNA"/>
</dbReference>